<feature type="compositionally biased region" description="Low complexity" evidence="1">
    <location>
        <begin position="58"/>
        <end position="68"/>
    </location>
</feature>
<evidence type="ECO:0000313" key="2">
    <source>
        <dbReference type="EMBL" id="QYX82799.1"/>
    </source>
</evidence>
<dbReference type="Proteomes" id="UP000827138">
    <property type="component" value="Chromosome"/>
</dbReference>
<keyword evidence="3" id="KW-1185">Reference proteome</keyword>
<name>A0ABX8Y4F0_9ACTN</name>
<feature type="region of interest" description="Disordered" evidence="1">
    <location>
        <begin position="47"/>
        <end position="69"/>
    </location>
</feature>
<gene>
    <name evidence="2" type="ORF">K1J60_06815</name>
</gene>
<organism evidence="2 3">
    <name type="scientific">Streptomyces akebiae</name>
    <dbReference type="NCBI Taxonomy" id="2865673"/>
    <lineage>
        <taxon>Bacteria</taxon>
        <taxon>Bacillati</taxon>
        <taxon>Actinomycetota</taxon>
        <taxon>Actinomycetes</taxon>
        <taxon>Kitasatosporales</taxon>
        <taxon>Streptomycetaceae</taxon>
        <taxon>Streptomyces</taxon>
    </lineage>
</organism>
<protein>
    <submittedName>
        <fullName evidence="2">Uncharacterized protein</fullName>
    </submittedName>
</protein>
<reference evidence="2 3" key="1">
    <citation type="submission" date="2021-08" db="EMBL/GenBank/DDBJ databases">
        <authorList>
            <person name="Ping M."/>
        </authorList>
    </citation>
    <scope>NUCLEOTIDE SEQUENCE [LARGE SCALE GENOMIC DNA]</scope>
    <source>
        <strain evidence="2 3">MG28</strain>
    </source>
</reference>
<evidence type="ECO:0000256" key="1">
    <source>
        <dbReference type="SAM" id="MobiDB-lite"/>
    </source>
</evidence>
<proteinExistence type="predicted"/>
<sequence>MSTAEIRGTWVDERGGRLTLRENGTFASDGICGDFSDGDLNAAVAPDPGAGTWELHTTHGPSSGTPSSEVQLAFTPGTVWTEYEARGTKRDPVLWMYIGDPDNGELCVLERAETSG</sequence>
<dbReference type="EMBL" id="CP080647">
    <property type="protein sequence ID" value="QYX82799.1"/>
    <property type="molecule type" value="Genomic_DNA"/>
</dbReference>
<evidence type="ECO:0000313" key="3">
    <source>
        <dbReference type="Proteomes" id="UP000827138"/>
    </source>
</evidence>
<accession>A0ABX8Y4F0</accession>